<feature type="compositionally biased region" description="Basic and acidic residues" evidence="6">
    <location>
        <begin position="1"/>
        <end position="11"/>
    </location>
</feature>
<dbReference type="Pfam" id="PF00179">
    <property type="entry name" value="UQ_con"/>
    <property type="match status" value="1"/>
</dbReference>
<feature type="region of interest" description="Disordered" evidence="6">
    <location>
        <begin position="98"/>
        <end position="122"/>
    </location>
</feature>
<feature type="compositionally biased region" description="Low complexity" evidence="6">
    <location>
        <begin position="267"/>
        <end position="282"/>
    </location>
</feature>
<dbReference type="InterPro" id="IPR016135">
    <property type="entry name" value="UBQ-conjugating_enzyme/RWD"/>
</dbReference>
<accession>A0A7N0SXX4</accession>
<keyword evidence="3" id="KW-0547">Nucleotide-binding</keyword>
<sequence length="702" mass="77387">MERSSASESRRSSRKPRKRAFPGKGAIDLEKSVVELSSEDSDFFEKKKSAAGKCKGKQVMVEDLIDLDDDGCWPELTNKVKLGGNYKGKDLIYISDGDESGDKKEPVFKKQSFSSKSAGTKETVDANYSNNFSSSHDYQDDFNYFYQDDDLDYLPQNLSGMDEISDLQAKFEKADIPTGIEALIPWWSEPGQSNGQPINLSWPDYFSSTQPTFGSGFNQKTHSHTTRSVGDSGSSAGLNSENWSKSVPSEHQSLPDNQAGSSAPDPSKLSGGSSGNSLVTSSNEDAMKRLQEFEIFAVVDDYSDHHYVFKTLNTQSQGQRAWSKRIQEEWKILKSSLPDTIFVRAYESKMDLLRAVIIGPQGTPYHDGLFFFDVLFPSTYPQGPPHVYYHSGGLRLNPNLYDCGKVCLSLLGTWAGRATENWIPGKSTLLQVLVSIQALILNAKPYFNEPGYASSEGSPHGEKASEKYNEDTLIKSLKTMLYSMRRPPKHFEGFVSDHFIARSHDILVACKAYVDGAQVGSVSIVEGKAVRGNDKSCSRSLKNSVGMILNSLIDEFSKLGVKNCDGFRIPELKNKEPPVTEGRGGQHMFQAQSHLNFLKSKKSKAKFQTSSGYMPVALPTAPVPSATSGAYSFPSATSGAYSFPLPAVAFNPFAAWNSSTLLHPTPSAMFNLPLPATPSFVQAHPTDLHNYPMKKVYKWSDV</sequence>
<dbReference type="AlphaFoldDB" id="A0A7N0SXX4"/>
<keyword evidence="5" id="KW-0067">ATP-binding</keyword>
<dbReference type="EC" id="2.3.2.23" evidence="1"/>
<dbReference type="FunFam" id="3.10.110.10:FF:000028">
    <property type="entry name" value="Probable ubiquitin-conjugating enzyme E2 23"/>
    <property type="match status" value="1"/>
</dbReference>
<proteinExistence type="predicted"/>
<dbReference type="GO" id="GO:0005524">
    <property type="term" value="F:ATP binding"/>
    <property type="evidence" value="ECO:0007669"/>
    <property type="project" value="UniProtKB-KW"/>
</dbReference>
<protein>
    <recommendedName>
        <fullName evidence="1">E2 ubiquitin-conjugating enzyme</fullName>
        <ecNumber evidence="1">2.3.2.23</ecNumber>
    </recommendedName>
</protein>
<keyword evidence="4" id="KW-0833">Ubl conjugation pathway</keyword>
<feature type="compositionally biased region" description="Polar residues" evidence="6">
    <location>
        <begin position="111"/>
        <end position="122"/>
    </location>
</feature>
<organism evidence="8 9">
    <name type="scientific">Kalanchoe fedtschenkoi</name>
    <name type="common">Lavender scallops</name>
    <name type="synonym">South American air plant</name>
    <dbReference type="NCBI Taxonomy" id="63787"/>
    <lineage>
        <taxon>Eukaryota</taxon>
        <taxon>Viridiplantae</taxon>
        <taxon>Streptophyta</taxon>
        <taxon>Embryophyta</taxon>
        <taxon>Tracheophyta</taxon>
        <taxon>Spermatophyta</taxon>
        <taxon>Magnoliopsida</taxon>
        <taxon>eudicotyledons</taxon>
        <taxon>Gunneridae</taxon>
        <taxon>Pentapetalae</taxon>
        <taxon>Saxifragales</taxon>
        <taxon>Crassulaceae</taxon>
        <taxon>Kalanchoe</taxon>
    </lineage>
</organism>
<reference evidence="8" key="1">
    <citation type="submission" date="2021-01" db="UniProtKB">
        <authorList>
            <consortium name="EnsemblPlants"/>
        </authorList>
    </citation>
    <scope>IDENTIFICATION</scope>
</reference>
<dbReference type="CDD" id="cd23837">
    <property type="entry name" value="UBCc_UBE2O"/>
    <property type="match status" value="1"/>
</dbReference>
<evidence type="ECO:0000256" key="6">
    <source>
        <dbReference type="SAM" id="MobiDB-lite"/>
    </source>
</evidence>
<evidence type="ECO:0000313" key="8">
    <source>
        <dbReference type="EnsemblPlants" id="Kaladp0011s1322.1.v1.1"/>
    </source>
</evidence>
<evidence type="ECO:0000256" key="2">
    <source>
        <dbReference type="ARBA" id="ARBA00022679"/>
    </source>
</evidence>
<feature type="region of interest" description="Disordered" evidence="6">
    <location>
        <begin position="1"/>
        <end position="24"/>
    </location>
</feature>
<evidence type="ECO:0000256" key="1">
    <source>
        <dbReference type="ARBA" id="ARBA00012486"/>
    </source>
</evidence>
<keyword evidence="2" id="KW-0808">Transferase</keyword>
<dbReference type="PANTHER" id="PTHR46116">
    <property type="entry name" value="(E3-INDEPENDENT) E2 UBIQUITIN-CONJUGATING ENZYME"/>
    <property type="match status" value="1"/>
</dbReference>
<evidence type="ECO:0000313" key="9">
    <source>
        <dbReference type="Proteomes" id="UP000594263"/>
    </source>
</evidence>
<dbReference type="Proteomes" id="UP000594263">
    <property type="component" value="Unplaced"/>
</dbReference>
<dbReference type="SUPFAM" id="SSF54495">
    <property type="entry name" value="UBC-like"/>
    <property type="match status" value="1"/>
</dbReference>
<dbReference type="InterPro" id="IPR000608">
    <property type="entry name" value="UBC"/>
</dbReference>
<dbReference type="EnsemblPlants" id="Kaladp0011s1322.1.v1.1">
    <property type="protein sequence ID" value="Kaladp0011s1322.1.v1.1"/>
    <property type="gene ID" value="Kaladp0011s1322.v1.1"/>
</dbReference>
<evidence type="ECO:0000256" key="3">
    <source>
        <dbReference type="ARBA" id="ARBA00022741"/>
    </source>
</evidence>
<evidence type="ECO:0000256" key="5">
    <source>
        <dbReference type="ARBA" id="ARBA00022840"/>
    </source>
</evidence>
<dbReference type="PANTHER" id="PTHR46116:SF41">
    <property type="entry name" value="UBIQUITIN-CONJUGATING ENZYME E2 25-RELATED"/>
    <property type="match status" value="1"/>
</dbReference>
<feature type="domain" description="UBC core" evidence="7">
    <location>
        <begin position="321"/>
        <end position="481"/>
    </location>
</feature>
<dbReference type="Gene3D" id="3.10.110.10">
    <property type="entry name" value="Ubiquitin Conjugating Enzyme"/>
    <property type="match status" value="1"/>
</dbReference>
<feature type="compositionally biased region" description="Basic residues" evidence="6">
    <location>
        <begin position="12"/>
        <end position="21"/>
    </location>
</feature>
<dbReference type="GO" id="GO:0061631">
    <property type="term" value="F:ubiquitin conjugating enzyme activity"/>
    <property type="evidence" value="ECO:0007669"/>
    <property type="project" value="UniProtKB-EC"/>
</dbReference>
<evidence type="ECO:0000256" key="4">
    <source>
        <dbReference type="ARBA" id="ARBA00022786"/>
    </source>
</evidence>
<feature type="region of interest" description="Disordered" evidence="6">
    <location>
        <begin position="213"/>
        <end position="282"/>
    </location>
</feature>
<evidence type="ECO:0000259" key="7">
    <source>
        <dbReference type="PROSITE" id="PS50127"/>
    </source>
</evidence>
<dbReference type="PROSITE" id="PS50127">
    <property type="entry name" value="UBC_2"/>
    <property type="match status" value="1"/>
</dbReference>
<dbReference type="Gramene" id="Kaladp0011s1322.1.v1.1">
    <property type="protein sequence ID" value="Kaladp0011s1322.1.v1.1"/>
    <property type="gene ID" value="Kaladp0011s1322.v1.1"/>
</dbReference>
<keyword evidence="9" id="KW-1185">Reference proteome</keyword>
<dbReference type="SMART" id="SM00212">
    <property type="entry name" value="UBCc"/>
    <property type="match status" value="1"/>
</dbReference>
<feature type="compositionally biased region" description="Polar residues" evidence="6">
    <location>
        <begin position="213"/>
        <end position="261"/>
    </location>
</feature>
<name>A0A7N0SXX4_KALFE</name>